<keyword evidence="2" id="KW-1185">Reference proteome</keyword>
<dbReference type="SUPFAM" id="SSF54211">
    <property type="entry name" value="Ribosomal protein S5 domain 2-like"/>
    <property type="match status" value="1"/>
</dbReference>
<dbReference type="InterPro" id="IPR014721">
    <property type="entry name" value="Ribsml_uS5_D2-typ_fold_subgr"/>
</dbReference>
<dbReference type="STRING" id="1385511.GCA_000425225_00715"/>
<proteinExistence type="predicted"/>
<comment type="caution">
    <text evidence="1">The sequence shown here is derived from an EMBL/GenBank/DDBJ whole genome shotgun (WGS) entry which is preliminary data.</text>
</comment>
<organism evidence="1 2">
    <name type="scientific">Pontibacillus marinus BH030004 = DSM 16465</name>
    <dbReference type="NCBI Taxonomy" id="1385511"/>
    <lineage>
        <taxon>Bacteria</taxon>
        <taxon>Bacillati</taxon>
        <taxon>Bacillota</taxon>
        <taxon>Bacilli</taxon>
        <taxon>Bacillales</taxon>
        <taxon>Bacillaceae</taxon>
        <taxon>Pontibacillus</taxon>
    </lineage>
</organism>
<dbReference type="eggNOG" id="COG0606">
    <property type="taxonomic scope" value="Bacteria"/>
</dbReference>
<dbReference type="EMBL" id="AVPF01000029">
    <property type="protein sequence ID" value="KGX86659.1"/>
    <property type="molecule type" value="Genomic_DNA"/>
</dbReference>
<dbReference type="Pfam" id="PF13541">
    <property type="entry name" value="ChlI"/>
    <property type="match status" value="1"/>
</dbReference>
<dbReference type="Proteomes" id="UP000030403">
    <property type="component" value="Unassembled WGS sequence"/>
</dbReference>
<protein>
    <submittedName>
        <fullName evidence="1">Magnesium chelatase subunit ChlI</fullName>
    </submittedName>
</protein>
<evidence type="ECO:0000313" key="1">
    <source>
        <dbReference type="EMBL" id="KGX86659.1"/>
    </source>
</evidence>
<dbReference type="OrthoDB" id="9813147at2"/>
<dbReference type="AlphaFoldDB" id="A0A0A5G3P4"/>
<name>A0A0A5G3P4_9BACI</name>
<dbReference type="RefSeq" id="WP_027445322.1">
    <property type="nucleotide sequence ID" value="NZ_AULJ01000008.1"/>
</dbReference>
<accession>A0A0A5G3P4</accession>
<gene>
    <name evidence="1" type="ORF">N783_11845</name>
</gene>
<reference evidence="1 2" key="1">
    <citation type="submission" date="2013-08" db="EMBL/GenBank/DDBJ databases">
        <authorList>
            <person name="Huang J."/>
            <person name="Wang G."/>
        </authorList>
    </citation>
    <scope>NUCLEOTIDE SEQUENCE [LARGE SCALE GENOMIC DNA]</scope>
    <source>
        <strain evidence="1 2">BH030004</strain>
    </source>
</reference>
<sequence length="159" mass="16676">MSAKVTCIGLKGLDGYRVQVEAEVTEGVESMVVVGLPDASVKESKERVSAAVRNLGFSLVDQKVVNLSPGEQKKNGPLFDPAIALGVLKSGGFLKGEIPENTAYIGAVSLDGSVIPVEGMTAAVLAAGRLGIERLFLPFDPDVPDISVRGLELVYISHI</sequence>
<dbReference type="InterPro" id="IPR020568">
    <property type="entry name" value="Ribosomal_Su5_D2-typ_SF"/>
</dbReference>
<evidence type="ECO:0000313" key="2">
    <source>
        <dbReference type="Proteomes" id="UP000030403"/>
    </source>
</evidence>
<dbReference type="Gene3D" id="3.30.230.10">
    <property type="match status" value="1"/>
</dbReference>